<dbReference type="InterPro" id="IPR001173">
    <property type="entry name" value="Glyco_trans_2-like"/>
</dbReference>
<gene>
    <name evidence="2" type="ORF">S03H2_46883</name>
</gene>
<dbReference type="InterPro" id="IPR029044">
    <property type="entry name" value="Nucleotide-diphossugar_trans"/>
</dbReference>
<evidence type="ECO:0000313" key="2">
    <source>
        <dbReference type="EMBL" id="GAH67310.1"/>
    </source>
</evidence>
<dbReference type="EMBL" id="BARU01029470">
    <property type="protein sequence ID" value="GAH67310.1"/>
    <property type="molecule type" value="Genomic_DNA"/>
</dbReference>
<protein>
    <recommendedName>
        <fullName evidence="1">Glycosyltransferase 2-like domain-containing protein</fullName>
    </recommendedName>
</protein>
<sequence length="251" mass="27399">MASESLVTIGVTCFNARETISRALESAIAQDWPMLEIIIVDDRSTDGSAELVRNFIASDARARLIQHRQNLGVGAARNTILAHARGKFIVFFDDDDESLPSRVREQVRVLAEHEAATGARLVACYAGGERRYPNNYRVDAPAIGSKGPTLTGAELADYLLVFKRRPGWFYGAGVPACALLARPETFEAVGGFDSTLRRLEDVDFAIRLALRGGHFVGTTERLYIRHMTGGAEKSPEASLAARSALAKKHRA</sequence>
<dbReference type="PANTHER" id="PTHR43685:SF2">
    <property type="entry name" value="GLYCOSYLTRANSFERASE 2-LIKE DOMAIN-CONTAINING PROTEIN"/>
    <property type="match status" value="1"/>
</dbReference>
<dbReference type="InterPro" id="IPR050834">
    <property type="entry name" value="Glycosyltransf_2"/>
</dbReference>
<comment type="caution">
    <text evidence="2">The sequence shown here is derived from an EMBL/GenBank/DDBJ whole genome shotgun (WGS) entry which is preliminary data.</text>
</comment>
<reference evidence="2" key="1">
    <citation type="journal article" date="2014" name="Front. Microbiol.">
        <title>High frequency of phylogenetically diverse reductive dehalogenase-homologous genes in deep subseafloor sedimentary metagenomes.</title>
        <authorList>
            <person name="Kawai M."/>
            <person name="Futagami T."/>
            <person name="Toyoda A."/>
            <person name="Takaki Y."/>
            <person name="Nishi S."/>
            <person name="Hori S."/>
            <person name="Arai W."/>
            <person name="Tsubouchi T."/>
            <person name="Morono Y."/>
            <person name="Uchiyama I."/>
            <person name="Ito T."/>
            <person name="Fujiyama A."/>
            <person name="Inagaki F."/>
            <person name="Takami H."/>
        </authorList>
    </citation>
    <scope>NUCLEOTIDE SEQUENCE</scope>
    <source>
        <strain evidence="2">Expedition CK06-06</strain>
    </source>
</reference>
<dbReference type="Pfam" id="PF00535">
    <property type="entry name" value="Glycos_transf_2"/>
    <property type="match status" value="1"/>
</dbReference>
<feature type="non-terminal residue" evidence="2">
    <location>
        <position position="251"/>
    </location>
</feature>
<dbReference type="AlphaFoldDB" id="X1IDG0"/>
<dbReference type="PANTHER" id="PTHR43685">
    <property type="entry name" value="GLYCOSYLTRANSFERASE"/>
    <property type="match status" value="1"/>
</dbReference>
<feature type="domain" description="Glycosyltransferase 2-like" evidence="1">
    <location>
        <begin position="9"/>
        <end position="143"/>
    </location>
</feature>
<dbReference type="CDD" id="cd00761">
    <property type="entry name" value="Glyco_tranf_GTA_type"/>
    <property type="match status" value="1"/>
</dbReference>
<organism evidence="2">
    <name type="scientific">marine sediment metagenome</name>
    <dbReference type="NCBI Taxonomy" id="412755"/>
    <lineage>
        <taxon>unclassified sequences</taxon>
        <taxon>metagenomes</taxon>
        <taxon>ecological metagenomes</taxon>
    </lineage>
</organism>
<dbReference type="SUPFAM" id="SSF53448">
    <property type="entry name" value="Nucleotide-diphospho-sugar transferases"/>
    <property type="match status" value="1"/>
</dbReference>
<dbReference type="Gene3D" id="3.90.550.10">
    <property type="entry name" value="Spore Coat Polysaccharide Biosynthesis Protein SpsA, Chain A"/>
    <property type="match status" value="1"/>
</dbReference>
<name>X1IDG0_9ZZZZ</name>
<accession>X1IDG0</accession>
<proteinExistence type="predicted"/>
<evidence type="ECO:0000259" key="1">
    <source>
        <dbReference type="Pfam" id="PF00535"/>
    </source>
</evidence>